<reference evidence="1 2" key="1">
    <citation type="journal article" date="2019" name="Sci. Rep.">
        <title>A high-quality genome of Eragrostis curvula grass provides insights into Poaceae evolution and supports new strategies to enhance forage quality.</title>
        <authorList>
            <person name="Carballo J."/>
            <person name="Santos B.A.C.M."/>
            <person name="Zappacosta D."/>
            <person name="Garbus I."/>
            <person name="Selva J.P."/>
            <person name="Gallo C.A."/>
            <person name="Diaz A."/>
            <person name="Albertini E."/>
            <person name="Caccamo M."/>
            <person name="Echenique V."/>
        </authorList>
    </citation>
    <scope>NUCLEOTIDE SEQUENCE [LARGE SCALE GENOMIC DNA]</scope>
    <source>
        <strain evidence="2">cv. Victoria</strain>
        <tissue evidence="1">Leaf</tissue>
    </source>
</reference>
<keyword evidence="2" id="KW-1185">Reference proteome</keyword>
<proteinExistence type="predicted"/>
<accession>A0A5J9THY7</accession>
<feature type="non-terminal residue" evidence="1">
    <location>
        <position position="252"/>
    </location>
</feature>
<dbReference type="AlphaFoldDB" id="A0A5J9THY7"/>
<dbReference type="Proteomes" id="UP000324897">
    <property type="component" value="Chromosome 3"/>
</dbReference>
<evidence type="ECO:0000313" key="2">
    <source>
        <dbReference type="Proteomes" id="UP000324897"/>
    </source>
</evidence>
<organism evidence="1 2">
    <name type="scientific">Eragrostis curvula</name>
    <name type="common">weeping love grass</name>
    <dbReference type="NCBI Taxonomy" id="38414"/>
    <lineage>
        <taxon>Eukaryota</taxon>
        <taxon>Viridiplantae</taxon>
        <taxon>Streptophyta</taxon>
        <taxon>Embryophyta</taxon>
        <taxon>Tracheophyta</taxon>
        <taxon>Spermatophyta</taxon>
        <taxon>Magnoliopsida</taxon>
        <taxon>Liliopsida</taxon>
        <taxon>Poales</taxon>
        <taxon>Poaceae</taxon>
        <taxon>PACMAD clade</taxon>
        <taxon>Chloridoideae</taxon>
        <taxon>Eragrostideae</taxon>
        <taxon>Eragrostidinae</taxon>
        <taxon>Eragrostis</taxon>
    </lineage>
</organism>
<dbReference type="PANTHER" id="PTHR48127:SF1">
    <property type="entry name" value="ZINC FINGER GRF-TYPE DOMAIN-CONTAINING PROTEIN"/>
    <property type="match status" value="1"/>
</dbReference>
<dbReference type="OrthoDB" id="693143at2759"/>
<feature type="non-terminal residue" evidence="1">
    <location>
        <position position="1"/>
    </location>
</feature>
<protein>
    <submittedName>
        <fullName evidence="1">Uncharacterized protein</fullName>
    </submittedName>
</protein>
<dbReference type="PANTHER" id="PTHR48127">
    <property type="entry name" value="GRF-TYPE DOMAIN-CONTAINING PROTEIN"/>
    <property type="match status" value="1"/>
</dbReference>
<gene>
    <name evidence="1" type="ORF">EJB05_44547</name>
</gene>
<comment type="caution">
    <text evidence="1">The sequence shown here is derived from an EMBL/GenBank/DDBJ whole genome shotgun (WGS) entry which is preliminary data.</text>
</comment>
<sequence>LDGCEFFQWINGPEKYDERILLVPWTGKKTPYDKFKRWDPPPPNPPIMSREEMLAKAAERKLNPPLCKCGYRAEVERPPPGLKYCPFFRCPIELTGNKRGCDFQEYPHGPKPQYPDPNLLPDDVLYGEKLPCWERPPLLCRCGVRARKGVVPSQLGYGYYCGNTVGEDDEWVNTIRCDWETFEGREEFLKEARKRGSEYYKNALAKRRSQIRHKYLTTPPSFIYKTICSELNVECHPFVEDSEVVIEHWRRN</sequence>
<dbReference type="EMBL" id="RWGY01000039">
    <property type="protein sequence ID" value="TVU10989.1"/>
    <property type="molecule type" value="Genomic_DNA"/>
</dbReference>
<evidence type="ECO:0000313" key="1">
    <source>
        <dbReference type="EMBL" id="TVU10989.1"/>
    </source>
</evidence>
<name>A0A5J9THY7_9POAL</name>